<dbReference type="KEGG" id="maqe:RJ40_11990"/>
<evidence type="ECO:0000313" key="1">
    <source>
        <dbReference type="EMBL" id="QSZ68161.1"/>
    </source>
</evidence>
<sequence>MEIVKIPKMEKKEYDALITDGYVARIAFQGNKYPYIAPFLYVFDGTFLYFLSTKYGRKNDLFRKSPYVSVEIEKYTVDLSCYTFVTMQGYLVQEEDAIQKKIVRKMFVEMIEERALSPNILAALGHKPGEPIEAIASEERSNIWKLTGVVDIVALKNL</sequence>
<accession>A0A8A3S938</accession>
<gene>
    <name evidence="1" type="ORF">RJ40_11990</name>
</gene>
<dbReference type="InterPro" id="IPR012349">
    <property type="entry name" value="Split_barrel_FMN-bd"/>
</dbReference>
<dbReference type="SUPFAM" id="SSF50475">
    <property type="entry name" value="FMN-binding split barrel"/>
    <property type="match status" value="1"/>
</dbReference>
<dbReference type="AlphaFoldDB" id="A0A8A3S938"/>
<keyword evidence="2" id="KW-1185">Reference proteome</keyword>
<dbReference type="GeneID" id="76425100"/>
<name>A0A8A3S938_9EURY</name>
<dbReference type="EMBL" id="CP036172">
    <property type="protein sequence ID" value="QSZ68161.1"/>
    <property type="molecule type" value="Genomic_DNA"/>
</dbReference>
<evidence type="ECO:0000313" key="2">
    <source>
        <dbReference type="Proteomes" id="UP001042704"/>
    </source>
</evidence>
<dbReference type="Pfam" id="PF12900">
    <property type="entry name" value="Pyridox_ox_2"/>
    <property type="match status" value="1"/>
</dbReference>
<organism evidence="1 2">
    <name type="scientific">Methanofollis aquaemaris</name>
    <dbReference type="NCBI Taxonomy" id="126734"/>
    <lineage>
        <taxon>Archaea</taxon>
        <taxon>Methanobacteriati</taxon>
        <taxon>Methanobacteriota</taxon>
        <taxon>Stenosarchaea group</taxon>
        <taxon>Methanomicrobia</taxon>
        <taxon>Methanomicrobiales</taxon>
        <taxon>Methanomicrobiaceae</taxon>
        <taxon>Methanofollis</taxon>
    </lineage>
</organism>
<proteinExistence type="predicted"/>
<dbReference type="Gene3D" id="2.30.110.10">
    <property type="entry name" value="Electron Transport, Fmn-binding Protein, Chain A"/>
    <property type="match status" value="1"/>
</dbReference>
<dbReference type="RefSeq" id="WP_265581105.1">
    <property type="nucleotide sequence ID" value="NZ_CP036172.1"/>
</dbReference>
<reference evidence="1" key="2">
    <citation type="submission" date="2019-02" db="EMBL/GenBank/DDBJ databases">
        <authorList>
            <person name="Chen S.-C."/>
            <person name="Chien H.-H."/>
            <person name="Lai M.-C."/>
        </authorList>
    </citation>
    <scope>NUCLEOTIDE SEQUENCE</scope>
    <source>
        <strain evidence="1">N2F9704</strain>
    </source>
</reference>
<dbReference type="Proteomes" id="UP001042704">
    <property type="component" value="Chromosome"/>
</dbReference>
<protein>
    <submittedName>
        <fullName evidence="1">Pyridoxamine 5'-phosphate oxidase family protein</fullName>
    </submittedName>
</protein>
<dbReference type="InterPro" id="IPR024747">
    <property type="entry name" value="Pyridox_Oxase-rel"/>
</dbReference>
<reference evidence="1" key="1">
    <citation type="journal article" date="2001" name="Int. J. Syst. Evol. Microbiol.">
        <title>Methanofollis aquaemaris sp. nov., a methanogen isolated from an aquaculture fish pond.</title>
        <authorList>
            <person name="Lai M.C."/>
            <person name="Chen S.C."/>
        </authorList>
    </citation>
    <scope>NUCLEOTIDE SEQUENCE</scope>
    <source>
        <strain evidence="1">N2F9704</strain>
    </source>
</reference>